<dbReference type="PRINTS" id="PR01590">
    <property type="entry name" value="HTHFIS"/>
</dbReference>
<feature type="domain" description="DNA binding HTH" evidence="1">
    <location>
        <begin position="2"/>
        <end position="42"/>
    </location>
</feature>
<dbReference type="Proteomes" id="UP000886124">
    <property type="component" value="Unassembled WGS sequence"/>
</dbReference>
<comment type="caution">
    <text evidence="2">The sequence shown here is derived from an EMBL/GenBank/DDBJ whole genome shotgun (WGS) entry which is preliminary data.</text>
</comment>
<dbReference type="InterPro" id="IPR009057">
    <property type="entry name" value="Homeodomain-like_sf"/>
</dbReference>
<accession>A0A7V5UE72</accession>
<dbReference type="AlphaFoldDB" id="A0A7V5UE72"/>
<dbReference type="SUPFAM" id="SSF46689">
    <property type="entry name" value="Homeodomain-like"/>
    <property type="match status" value="1"/>
</dbReference>
<dbReference type="Gene3D" id="1.10.10.60">
    <property type="entry name" value="Homeodomain-like"/>
    <property type="match status" value="1"/>
</dbReference>
<dbReference type="InterPro" id="IPR002197">
    <property type="entry name" value="HTH_Fis"/>
</dbReference>
<dbReference type="GO" id="GO:0043565">
    <property type="term" value="F:sequence-specific DNA binding"/>
    <property type="evidence" value="ECO:0007669"/>
    <property type="project" value="InterPro"/>
</dbReference>
<evidence type="ECO:0000313" key="2">
    <source>
        <dbReference type="EMBL" id="HHJ52020.1"/>
    </source>
</evidence>
<name>A0A7V5UE72_CALAY</name>
<evidence type="ECO:0000259" key="1">
    <source>
        <dbReference type="Pfam" id="PF02954"/>
    </source>
</evidence>
<gene>
    <name evidence="2" type="ORF">ENJ89_02390</name>
</gene>
<dbReference type="EMBL" id="DROD01000172">
    <property type="protein sequence ID" value="HHJ52020.1"/>
    <property type="molecule type" value="Genomic_DNA"/>
</dbReference>
<protein>
    <submittedName>
        <fullName evidence="2">Two-component system response regulator</fullName>
    </submittedName>
</protein>
<feature type="non-terminal residue" evidence="2">
    <location>
        <position position="1"/>
    </location>
</feature>
<proteinExistence type="predicted"/>
<reference evidence="2" key="1">
    <citation type="journal article" date="2020" name="mSystems">
        <title>Genome- and Community-Level Interaction Insights into Carbon Utilization and Element Cycling Functions of Hydrothermarchaeota in Hydrothermal Sediment.</title>
        <authorList>
            <person name="Zhou Z."/>
            <person name="Liu Y."/>
            <person name="Xu W."/>
            <person name="Pan J."/>
            <person name="Luo Z.H."/>
            <person name="Li M."/>
        </authorList>
    </citation>
    <scope>NUCLEOTIDE SEQUENCE [LARGE SCALE GENOMIC DNA]</scope>
    <source>
        <strain evidence="2">HyVt-527</strain>
    </source>
</reference>
<dbReference type="Pfam" id="PF02954">
    <property type="entry name" value="HTH_8"/>
    <property type="match status" value="1"/>
</dbReference>
<organism evidence="2">
    <name type="scientific">Caldithrix abyssi</name>
    <dbReference type="NCBI Taxonomy" id="187145"/>
    <lineage>
        <taxon>Bacteria</taxon>
        <taxon>Pseudomonadati</taxon>
        <taxon>Calditrichota</taxon>
        <taxon>Calditrichia</taxon>
        <taxon>Calditrichales</taxon>
        <taxon>Calditrichaceae</taxon>
        <taxon>Caldithrix</taxon>
    </lineage>
</organism>
<sequence>KVAAFERAMIRQALEMENGNQSRAAKLLGISERHLRSRMQKLDIINNKKRT</sequence>